<organism evidence="2 3">
    <name type="scientific">Aspergillus kawachii</name>
    <name type="common">White koji mold</name>
    <name type="synonym">Aspergillus awamori var. kawachi</name>
    <dbReference type="NCBI Taxonomy" id="1069201"/>
    <lineage>
        <taxon>Eukaryota</taxon>
        <taxon>Fungi</taxon>
        <taxon>Dikarya</taxon>
        <taxon>Ascomycota</taxon>
        <taxon>Pezizomycotina</taxon>
        <taxon>Eurotiomycetes</taxon>
        <taxon>Eurotiomycetidae</taxon>
        <taxon>Eurotiales</taxon>
        <taxon>Aspergillaceae</taxon>
        <taxon>Aspergillus</taxon>
        <taxon>Aspergillus subgen. Circumdati</taxon>
    </lineage>
</organism>
<dbReference type="EMBL" id="BCWF01000032">
    <property type="protein sequence ID" value="GAT30210.1"/>
    <property type="molecule type" value="Genomic_DNA"/>
</dbReference>
<name>A0A146FWY5_ASPKA</name>
<dbReference type="AlphaFoldDB" id="A0A146FWY5"/>
<accession>A0A146FWY5</accession>
<reference evidence="3" key="2">
    <citation type="submission" date="2016-02" db="EMBL/GenBank/DDBJ databases">
        <title>Genome sequencing of Aspergillus luchuensis NBRC 4314.</title>
        <authorList>
            <person name="Yamada O."/>
        </authorList>
    </citation>
    <scope>NUCLEOTIDE SEQUENCE [LARGE SCALE GENOMIC DNA]</scope>
    <source>
        <strain evidence="3">RIB 2604</strain>
    </source>
</reference>
<evidence type="ECO:0000256" key="1">
    <source>
        <dbReference type="SAM" id="MobiDB-lite"/>
    </source>
</evidence>
<dbReference type="Proteomes" id="UP000075230">
    <property type="component" value="Unassembled WGS sequence"/>
</dbReference>
<sequence>MDRTCVSRASDSDSDSNRARAPLEGTRWWEKMGIPRAPAVA</sequence>
<reference evidence="2 3" key="1">
    <citation type="journal article" date="2016" name="DNA Res.">
        <title>Genome sequence of Aspergillus luchuensis NBRC 4314.</title>
        <authorList>
            <person name="Yamada O."/>
            <person name="Machida M."/>
            <person name="Hosoyama A."/>
            <person name="Goto M."/>
            <person name="Takahashi T."/>
            <person name="Futagami T."/>
            <person name="Yamagata Y."/>
            <person name="Takeuchi M."/>
            <person name="Kobayashi T."/>
            <person name="Koike H."/>
            <person name="Abe K."/>
            <person name="Asai K."/>
            <person name="Arita M."/>
            <person name="Fujita N."/>
            <person name="Fukuda K."/>
            <person name="Higa K."/>
            <person name="Horikawa H."/>
            <person name="Ishikawa T."/>
            <person name="Jinno K."/>
            <person name="Kato Y."/>
            <person name="Kirimura K."/>
            <person name="Mizutani O."/>
            <person name="Nakasone K."/>
            <person name="Sano M."/>
            <person name="Shiraishi Y."/>
            <person name="Tsukahara M."/>
            <person name="Gomi K."/>
        </authorList>
    </citation>
    <scope>NUCLEOTIDE SEQUENCE [LARGE SCALE GENOMIC DNA]</scope>
    <source>
        <strain evidence="2 3">RIB 2604</strain>
    </source>
</reference>
<protein>
    <submittedName>
        <fullName evidence="2">Nonribosomal peptide synthase</fullName>
    </submittedName>
</protein>
<gene>
    <name evidence="2" type="ORF">RIB2604_03301850</name>
</gene>
<evidence type="ECO:0000313" key="2">
    <source>
        <dbReference type="EMBL" id="GAT30210.1"/>
    </source>
</evidence>
<proteinExistence type="predicted"/>
<evidence type="ECO:0000313" key="3">
    <source>
        <dbReference type="Proteomes" id="UP000075230"/>
    </source>
</evidence>
<feature type="region of interest" description="Disordered" evidence="1">
    <location>
        <begin position="1"/>
        <end position="24"/>
    </location>
</feature>
<comment type="caution">
    <text evidence="2">The sequence shown here is derived from an EMBL/GenBank/DDBJ whole genome shotgun (WGS) entry which is preliminary data.</text>
</comment>